<dbReference type="PROSITE" id="PS00136">
    <property type="entry name" value="SUBTILASE_ASP"/>
    <property type="match status" value="1"/>
</dbReference>
<dbReference type="InterPro" id="IPR000209">
    <property type="entry name" value="Peptidase_S8/S53_dom"/>
</dbReference>
<evidence type="ECO:0000256" key="2">
    <source>
        <dbReference type="ARBA" id="ARBA00022670"/>
    </source>
</evidence>
<evidence type="ECO:0000313" key="8">
    <source>
        <dbReference type="EMBL" id="GES89871.1"/>
    </source>
</evidence>
<dbReference type="AlphaFoldDB" id="A0A8H3QS59"/>
<dbReference type="InterPro" id="IPR023827">
    <property type="entry name" value="Peptidase_S8_Asp-AS"/>
</dbReference>
<comment type="caution">
    <text evidence="8">The sequence shown here is derived from an EMBL/GenBank/DDBJ whole genome shotgun (WGS) entry which is preliminary data.</text>
</comment>
<keyword evidence="2" id="KW-0645">Protease</keyword>
<evidence type="ECO:0000256" key="1">
    <source>
        <dbReference type="ARBA" id="ARBA00011073"/>
    </source>
</evidence>
<dbReference type="Proteomes" id="UP000615446">
    <property type="component" value="Unassembled WGS sequence"/>
</dbReference>
<dbReference type="SUPFAM" id="SSF52743">
    <property type="entry name" value="Subtilisin-like"/>
    <property type="match status" value="1"/>
</dbReference>
<keyword evidence="6" id="KW-1133">Transmembrane helix</keyword>
<dbReference type="InterPro" id="IPR036852">
    <property type="entry name" value="Peptidase_S8/S53_dom_sf"/>
</dbReference>
<proteinExistence type="inferred from homology"/>
<keyword evidence="6" id="KW-0812">Transmembrane</keyword>
<reference evidence="8" key="1">
    <citation type="submission" date="2019-10" db="EMBL/GenBank/DDBJ databases">
        <title>Conservation and host-specific expression of non-tandemly repeated heterogenous ribosome RNA gene in arbuscular mycorrhizal fungi.</title>
        <authorList>
            <person name="Maeda T."/>
            <person name="Kobayashi Y."/>
            <person name="Nakagawa T."/>
            <person name="Ezawa T."/>
            <person name="Yamaguchi K."/>
            <person name="Bino T."/>
            <person name="Nishimoto Y."/>
            <person name="Shigenobu S."/>
            <person name="Kawaguchi M."/>
        </authorList>
    </citation>
    <scope>NUCLEOTIDE SEQUENCE</scope>
    <source>
        <strain evidence="8">HR1</strain>
    </source>
</reference>
<evidence type="ECO:0000313" key="9">
    <source>
        <dbReference type="Proteomes" id="UP000615446"/>
    </source>
</evidence>
<organism evidence="8 9">
    <name type="scientific">Rhizophagus clarus</name>
    <dbReference type="NCBI Taxonomy" id="94130"/>
    <lineage>
        <taxon>Eukaryota</taxon>
        <taxon>Fungi</taxon>
        <taxon>Fungi incertae sedis</taxon>
        <taxon>Mucoromycota</taxon>
        <taxon>Glomeromycotina</taxon>
        <taxon>Glomeromycetes</taxon>
        <taxon>Glomerales</taxon>
        <taxon>Glomeraceae</taxon>
        <taxon>Rhizophagus</taxon>
    </lineage>
</organism>
<evidence type="ECO:0000256" key="3">
    <source>
        <dbReference type="ARBA" id="ARBA00022801"/>
    </source>
</evidence>
<name>A0A8H3QS59_9GLOM</name>
<keyword evidence="3" id="KW-0378">Hydrolase</keyword>
<dbReference type="GO" id="GO:0004252">
    <property type="term" value="F:serine-type endopeptidase activity"/>
    <property type="evidence" value="ECO:0007669"/>
    <property type="project" value="InterPro"/>
</dbReference>
<evidence type="ECO:0000256" key="5">
    <source>
        <dbReference type="PROSITE-ProRule" id="PRU01240"/>
    </source>
</evidence>
<protein>
    <submittedName>
        <fullName evidence="8">S8 family peptidase</fullName>
    </submittedName>
</protein>
<dbReference type="InterPro" id="IPR023828">
    <property type="entry name" value="Peptidase_S8_Ser-AS"/>
</dbReference>
<feature type="domain" description="Peptidase S8/S53" evidence="7">
    <location>
        <begin position="152"/>
        <end position="258"/>
    </location>
</feature>
<dbReference type="PANTHER" id="PTHR43806:SF66">
    <property type="entry name" value="SERIN ENDOPEPTIDASE"/>
    <property type="match status" value="1"/>
</dbReference>
<comment type="similarity">
    <text evidence="1 5">Belongs to the peptidase S8 family.</text>
</comment>
<dbReference type="Gene3D" id="3.40.50.200">
    <property type="entry name" value="Peptidase S8/S53 domain"/>
    <property type="match status" value="2"/>
</dbReference>
<dbReference type="GO" id="GO:0005615">
    <property type="term" value="C:extracellular space"/>
    <property type="evidence" value="ECO:0007669"/>
    <property type="project" value="TreeGrafter"/>
</dbReference>
<dbReference type="GO" id="GO:0006508">
    <property type="term" value="P:proteolysis"/>
    <property type="evidence" value="ECO:0007669"/>
    <property type="project" value="UniProtKB-KW"/>
</dbReference>
<evidence type="ECO:0000256" key="6">
    <source>
        <dbReference type="SAM" id="Phobius"/>
    </source>
</evidence>
<dbReference type="OrthoDB" id="206201at2759"/>
<evidence type="ECO:0000256" key="4">
    <source>
        <dbReference type="ARBA" id="ARBA00022825"/>
    </source>
</evidence>
<dbReference type="Pfam" id="PF00082">
    <property type="entry name" value="Peptidase_S8"/>
    <property type="match status" value="1"/>
</dbReference>
<dbReference type="PANTHER" id="PTHR43806">
    <property type="entry name" value="PEPTIDASE S8"/>
    <property type="match status" value="1"/>
</dbReference>
<dbReference type="PROSITE" id="PS00138">
    <property type="entry name" value="SUBTILASE_SER"/>
    <property type="match status" value="1"/>
</dbReference>
<feature type="transmembrane region" description="Helical" evidence="6">
    <location>
        <begin position="7"/>
        <end position="24"/>
    </location>
</feature>
<keyword evidence="4" id="KW-0720">Serine protease</keyword>
<dbReference type="InterPro" id="IPR050131">
    <property type="entry name" value="Peptidase_S8_subtilisin-like"/>
</dbReference>
<keyword evidence="6" id="KW-0472">Membrane</keyword>
<dbReference type="PROSITE" id="PS51892">
    <property type="entry name" value="SUBTILASE"/>
    <property type="match status" value="1"/>
</dbReference>
<comment type="caution">
    <text evidence="5">Lacks conserved residue(s) required for the propagation of feature annotation.</text>
</comment>
<accession>A0A8H3QS59</accession>
<sequence>MDVYRNFFLLIIYLVFIVNSVPLIEINDEKQSYIVIIKSISPNNTRTIQLLKLKKKLIAPDSEKQENPTWNLDRIDQRRLPIDNKYMFPASEGCGVNIYVIDSGININHTDFEGRASWIAGKSLLYLIKKKDIILSISLSLAGKDFPLANAAVKALIDLDIHVTVAAGNYFGENLCYSSPASSPEVISTDATNIDDLIPIFSNSGPCVDLFAPGYNITSTWFGINGIKTMSGTSMASPHVAGVIALIIGQRGNMTPAKNEGIT</sequence>
<dbReference type="EMBL" id="BLAL01000191">
    <property type="protein sequence ID" value="GES89871.1"/>
    <property type="molecule type" value="Genomic_DNA"/>
</dbReference>
<gene>
    <name evidence="8" type="ORF">RCL2_001674700</name>
</gene>
<evidence type="ECO:0000259" key="7">
    <source>
        <dbReference type="Pfam" id="PF00082"/>
    </source>
</evidence>